<dbReference type="InterPro" id="IPR027815">
    <property type="entry name" value="CSC1/OSCA1-like_cyt"/>
</dbReference>
<organism evidence="2 3">
    <name type="scientific">Polarella glacialis</name>
    <name type="common">Dinoflagellate</name>
    <dbReference type="NCBI Taxonomy" id="89957"/>
    <lineage>
        <taxon>Eukaryota</taxon>
        <taxon>Sar</taxon>
        <taxon>Alveolata</taxon>
        <taxon>Dinophyceae</taxon>
        <taxon>Suessiales</taxon>
        <taxon>Suessiaceae</taxon>
        <taxon>Polarella</taxon>
    </lineage>
</organism>
<evidence type="ECO:0000259" key="1">
    <source>
        <dbReference type="Pfam" id="PF14703"/>
    </source>
</evidence>
<protein>
    <recommendedName>
        <fullName evidence="1">CSC1/OSCA1-like cytosolic domain-containing protein</fullName>
    </recommendedName>
</protein>
<dbReference type="EMBL" id="CAJNNW010035366">
    <property type="protein sequence ID" value="CAE8727300.1"/>
    <property type="molecule type" value="Genomic_DNA"/>
</dbReference>
<dbReference type="AlphaFoldDB" id="A0A813LGL1"/>
<proteinExistence type="predicted"/>
<reference evidence="2" key="1">
    <citation type="submission" date="2021-02" db="EMBL/GenBank/DDBJ databases">
        <authorList>
            <person name="Dougan E. K."/>
            <person name="Rhodes N."/>
            <person name="Thang M."/>
            <person name="Chan C."/>
        </authorList>
    </citation>
    <scope>NUCLEOTIDE SEQUENCE</scope>
</reference>
<comment type="caution">
    <text evidence="2">The sequence shown here is derived from an EMBL/GenBank/DDBJ whole genome shotgun (WGS) entry which is preliminary data.</text>
</comment>
<dbReference type="Proteomes" id="UP000626109">
    <property type="component" value="Unassembled WGS sequence"/>
</dbReference>
<feature type="non-terminal residue" evidence="2">
    <location>
        <position position="1"/>
    </location>
</feature>
<accession>A0A813LGL1</accession>
<name>A0A813LGL1_POLGL</name>
<sequence>VENIPDDYQNEAKLGEFFGDIFGPGSVQKAVIVRDTSELLKAMKARDQRYQELQQAEFEYFTHGSANPGAAEQASAGWESKRQGLENTVKDAEVNVEKLRAAATASTTNVSSSAFVTFSDQKQSIMALSMRYTEESDMRRHQAYLCQSPAMGAMWLAFALLALCSAQIPPEYASSITVYHINPVSAGVIPRNMNTGDIQGDLYFYLGQFLLPIECANVSNQTRSGFDCQNQERIDPHRVVTQVGLEIDSRLTTYSGCNLCNGKSPFATKPCKEGTYTCDCHPDQEGGACDPQKVGQENITEKYAPHAATPKCARALQQICGSTLSNANLCEQCVQSHFQRLANETCDHNMLGRFCPSWWHECTPASPEWSCWYDNLPRKTGGYWYSTQTEGLCNASSPEGSCGWKVQSTKSVKDSCLKEKLMKSVEAQNPACFHACGPRNATSPCWIFCFFDTLFGVEARHSISKPMSGMDLKVLEGAWLSAFLPESSGGCEEIAMPPEPPAESGLLVV</sequence>
<evidence type="ECO:0000313" key="3">
    <source>
        <dbReference type="Proteomes" id="UP000626109"/>
    </source>
</evidence>
<feature type="domain" description="CSC1/OSCA1-like cytosolic" evidence="1">
    <location>
        <begin position="1"/>
        <end position="136"/>
    </location>
</feature>
<dbReference type="Pfam" id="PF14703">
    <property type="entry name" value="PHM7_cyt"/>
    <property type="match status" value="1"/>
</dbReference>
<evidence type="ECO:0000313" key="2">
    <source>
        <dbReference type="EMBL" id="CAE8727300.1"/>
    </source>
</evidence>
<gene>
    <name evidence="2" type="ORF">PGLA2088_LOCUS44768</name>
</gene>